<proteinExistence type="predicted"/>
<dbReference type="EMBL" id="UZAI01001116">
    <property type="protein sequence ID" value="VDO59031.1"/>
    <property type="molecule type" value="Genomic_DNA"/>
</dbReference>
<sequence length="103" mass="12395">MPKGKRKTKEHITPGNGNTHVKNEQELDETRKVGPEQSELENAGRRAMLHFESIEFMIIEIGMKVTRIIIEKEKKEEEKEKKEKKKKEEEKKKKKKKKRRRRK</sequence>
<dbReference type="AlphaFoldDB" id="A0A183LIX2"/>
<dbReference type="Proteomes" id="UP000277204">
    <property type="component" value="Unassembled WGS sequence"/>
</dbReference>
<protein>
    <submittedName>
        <fullName evidence="2">Uncharacterized protein</fullName>
    </submittedName>
</protein>
<organism evidence="2 3">
    <name type="scientific">Schistosoma margrebowiei</name>
    <dbReference type="NCBI Taxonomy" id="48269"/>
    <lineage>
        <taxon>Eukaryota</taxon>
        <taxon>Metazoa</taxon>
        <taxon>Spiralia</taxon>
        <taxon>Lophotrochozoa</taxon>
        <taxon>Platyhelminthes</taxon>
        <taxon>Trematoda</taxon>
        <taxon>Digenea</taxon>
        <taxon>Strigeidida</taxon>
        <taxon>Schistosomatoidea</taxon>
        <taxon>Schistosomatidae</taxon>
        <taxon>Schistosoma</taxon>
    </lineage>
</organism>
<evidence type="ECO:0000313" key="2">
    <source>
        <dbReference type="EMBL" id="VDO59031.1"/>
    </source>
</evidence>
<name>A0A183LIX2_9TREM</name>
<feature type="compositionally biased region" description="Basic residues" evidence="1">
    <location>
        <begin position="92"/>
        <end position="103"/>
    </location>
</feature>
<reference evidence="2 3" key="1">
    <citation type="submission" date="2018-11" db="EMBL/GenBank/DDBJ databases">
        <authorList>
            <consortium name="Pathogen Informatics"/>
        </authorList>
    </citation>
    <scope>NUCLEOTIDE SEQUENCE [LARGE SCALE GENOMIC DNA]</scope>
    <source>
        <strain evidence="2 3">Zambia</strain>
    </source>
</reference>
<feature type="compositionally biased region" description="Basic and acidic residues" evidence="1">
    <location>
        <begin position="21"/>
        <end position="34"/>
    </location>
</feature>
<feature type="region of interest" description="Disordered" evidence="1">
    <location>
        <begin position="1"/>
        <end position="44"/>
    </location>
</feature>
<feature type="compositionally biased region" description="Basic and acidic residues" evidence="1">
    <location>
        <begin position="72"/>
        <end position="91"/>
    </location>
</feature>
<feature type="region of interest" description="Disordered" evidence="1">
    <location>
        <begin position="72"/>
        <end position="103"/>
    </location>
</feature>
<evidence type="ECO:0000256" key="1">
    <source>
        <dbReference type="SAM" id="MobiDB-lite"/>
    </source>
</evidence>
<evidence type="ECO:0000313" key="3">
    <source>
        <dbReference type="Proteomes" id="UP000277204"/>
    </source>
</evidence>
<accession>A0A183LIX2</accession>
<gene>
    <name evidence="2" type="ORF">SMRZ_LOCUS3747</name>
</gene>
<keyword evidence="3" id="KW-1185">Reference proteome</keyword>